<dbReference type="AlphaFoldDB" id="A0A1S1X9V1"/>
<feature type="transmembrane region" description="Helical" evidence="1">
    <location>
        <begin position="154"/>
        <end position="176"/>
    </location>
</feature>
<dbReference type="RefSeq" id="WP_043627706.1">
    <property type="nucleotide sequence ID" value="NZ_CAWMOE010000019.1"/>
</dbReference>
<dbReference type="EMBL" id="JAVFJF020000010">
    <property type="protein sequence ID" value="MEJ8674397.1"/>
    <property type="molecule type" value="Genomic_DNA"/>
</dbReference>
<sequence>MFFDTLQFLIKTLSGLFVLVLLLRFYLQVARAPFKHPLCQFVMAATNFLVLPARKLVPSVRNYDTATMLLAWLVCLLANILMLLLGSLPEVFAFPQVWVALALLSLLEVFKQSLTLLMGAVIVQAVMSWINPYNPIAPVLDSLTRPFLRPFRRAVVGGVDLSPLLLLLVIQVIMMLPVRMLETGFLTQLKVVIQ</sequence>
<evidence type="ECO:0000313" key="3">
    <source>
        <dbReference type="EMBL" id="PRP72519.1"/>
    </source>
</evidence>
<keyword evidence="1" id="KW-0472">Membrane</keyword>
<dbReference type="OrthoDB" id="9806665at2"/>
<proteinExistence type="predicted"/>
<dbReference type="GO" id="GO:0016020">
    <property type="term" value="C:membrane"/>
    <property type="evidence" value="ECO:0007669"/>
    <property type="project" value="InterPro"/>
</dbReference>
<reference evidence="2 5" key="2">
    <citation type="submission" date="2023-12" db="EMBL/GenBank/DDBJ databases">
        <title>Evaluation and characterization of a potential secondary metabolite violacein from indigenous Chromobacterium amazonense SAM215.</title>
        <authorList>
            <person name="Tarafdar M.R."/>
            <person name="Abedin S.M."/>
            <person name="Atiqua A."/>
            <person name="Saha A."/>
            <person name="Khan S.N."/>
        </authorList>
    </citation>
    <scope>NUCLEOTIDE SEQUENCE [LARGE SCALE GENOMIC DNA]</scope>
    <source>
        <strain evidence="2 5">SAM215</strain>
    </source>
</reference>
<comment type="caution">
    <text evidence="3">The sequence shown here is derived from an EMBL/GenBank/DDBJ whole genome shotgun (WGS) entry which is preliminary data.</text>
</comment>
<feature type="transmembrane region" description="Helical" evidence="1">
    <location>
        <begin position="114"/>
        <end position="134"/>
    </location>
</feature>
<evidence type="ECO:0000313" key="2">
    <source>
        <dbReference type="EMBL" id="MEJ8674397.1"/>
    </source>
</evidence>
<dbReference type="Proteomes" id="UP000239469">
    <property type="component" value="Unassembled WGS sequence"/>
</dbReference>
<evidence type="ECO:0000313" key="5">
    <source>
        <dbReference type="Proteomes" id="UP001224516"/>
    </source>
</evidence>
<accession>A0A1S1X9V1</accession>
<feature type="transmembrane region" description="Helical" evidence="1">
    <location>
        <begin position="6"/>
        <end position="27"/>
    </location>
</feature>
<dbReference type="Pfam" id="PF02325">
    <property type="entry name" value="CCB3_YggT"/>
    <property type="match status" value="2"/>
</dbReference>
<keyword evidence="1" id="KW-1133">Transmembrane helix</keyword>
<gene>
    <name evidence="3" type="ORF">BUE93_00340</name>
    <name evidence="2" type="ORF">QCL97_006635</name>
</gene>
<evidence type="ECO:0000313" key="4">
    <source>
        <dbReference type="Proteomes" id="UP000239469"/>
    </source>
</evidence>
<reference evidence="3 4" key="1">
    <citation type="submission" date="2017-01" db="EMBL/GenBank/DDBJ databases">
        <title>New insights into the genetic diversity of Chromobacterium isolated from tropical freshwater lake.</title>
        <authorList>
            <person name="Santos A.B."/>
            <person name="Nascimento A.M."/>
            <person name="Da Silva P.C."/>
        </authorList>
    </citation>
    <scope>NUCLEOTIDE SEQUENCE [LARGE SCALE GENOMIC DNA]</scope>
    <source>
        <strain evidence="3 4">56AF</strain>
    </source>
</reference>
<dbReference type="InterPro" id="IPR003425">
    <property type="entry name" value="CCB3/YggT"/>
</dbReference>
<protein>
    <submittedName>
        <fullName evidence="3">Osmotic-shock protein</fullName>
    </submittedName>
    <submittedName>
        <fullName evidence="2">YggT family protein</fullName>
    </submittedName>
</protein>
<dbReference type="EMBL" id="MTBD01000001">
    <property type="protein sequence ID" value="PRP72519.1"/>
    <property type="molecule type" value="Genomic_DNA"/>
</dbReference>
<keyword evidence="5" id="KW-1185">Reference proteome</keyword>
<dbReference type="Proteomes" id="UP001224516">
    <property type="component" value="Unassembled WGS sequence"/>
</dbReference>
<feature type="transmembrane region" description="Helical" evidence="1">
    <location>
        <begin position="65"/>
        <end position="85"/>
    </location>
</feature>
<keyword evidence="1" id="KW-0812">Transmembrane</keyword>
<evidence type="ECO:0000256" key="1">
    <source>
        <dbReference type="SAM" id="Phobius"/>
    </source>
</evidence>
<name>A0A1S1X9V1_9NEIS</name>
<organism evidence="3 4">
    <name type="scientific">Chromobacterium amazonense</name>
    <dbReference type="NCBI Taxonomy" id="1382803"/>
    <lineage>
        <taxon>Bacteria</taxon>
        <taxon>Pseudomonadati</taxon>
        <taxon>Pseudomonadota</taxon>
        <taxon>Betaproteobacteria</taxon>
        <taxon>Neisseriales</taxon>
        <taxon>Chromobacteriaceae</taxon>
        <taxon>Chromobacterium</taxon>
    </lineage>
</organism>